<dbReference type="Gene3D" id="1.20.120.310">
    <property type="entry name" value="ERV/ALR sulfhydryl oxidase domain"/>
    <property type="match status" value="1"/>
</dbReference>
<dbReference type="SUPFAM" id="SSF69000">
    <property type="entry name" value="FAD-dependent thiol oxidase"/>
    <property type="match status" value="1"/>
</dbReference>
<dbReference type="Proteomes" id="UP000570595">
    <property type="component" value="Unassembled WGS sequence"/>
</dbReference>
<dbReference type="Gene3D" id="3.40.140.10">
    <property type="entry name" value="Cytidine Deaminase, domain 2"/>
    <property type="match status" value="1"/>
</dbReference>
<dbReference type="GO" id="GO:0008033">
    <property type="term" value="P:tRNA processing"/>
    <property type="evidence" value="ECO:0007669"/>
    <property type="project" value="UniProtKB-KW"/>
</dbReference>
<feature type="region of interest" description="Disordered" evidence="9">
    <location>
        <begin position="195"/>
        <end position="214"/>
    </location>
</feature>
<organism evidence="11 12">
    <name type="scientific">Perkinsus olseni</name>
    <name type="common">Perkinsus atlanticus</name>
    <dbReference type="NCBI Taxonomy" id="32597"/>
    <lineage>
        <taxon>Eukaryota</taxon>
        <taxon>Sar</taxon>
        <taxon>Alveolata</taxon>
        <taxon>Perkinsozoa</taxon>
        <taxon>Perkinsea</taxon>
        <taxon>Perkinsida</taxon>
        <taxon>Perkinsidae</taxon>
        <taxon>Perkinsus</taxon>
    </lineage>
</organism>
<feature type="compositionally biased region" description="Basic and acidic residues" evidence="9">
    <location>
        <begin position="204"/>
        <end position="214"/>
    </location>
</feature>
<dbReference type="InterPro" id="IPR017905">
    <property type="entry name" value="ERV/ALR_sulphydryl_oxidase"/>
</dbReference>
<sequence length="462" mass="51069">MPDPPPRYCPNCTKFNQLLPREFTRSLETVPATVLEVPKTEASVVMKTLSRKSPLPSAMSHLKRVRRHDEKEGILEVVVGPKDCEVPFDDLEVRLFGVPKYPAFTREQFQEWNQVWPMVWRRPALERSDSALNKPSSARRKEILRMMEAAGRKKVIIVSPNGDVIAEAEADNKHPLKHACMVAISQVAAAATPLPAVHSGKRPRSPEESADGTRSDIEKSSYLCTGCSVYLSTEPCIMCAMALLHSRVAEVFFSSGAKCDGFGGFLDLDPPLHSGTAEGLGVVVNGLLNGFVQHMSASGVFESLKARLKSDEQCVEVSCDDYEVKPTPGIVYPPNRAEIGRAYWRYIHSRAPSVELPGGRSSTASSSKSRPTEMDWLTSLIEVYPCRHCADGFVDICCEMPPEVSSNDKYTLWWCKAHDAVNAELSKPMFGSRCSAKYLPAMREAARKGLTLDEYDSLIGSK</sequence>
<evidence type="ECO:0000256" key="8">
    <source>
        <dbReference type="RuleBase" id="RU371123"/>
    </source>
</evidence>
<evidence type="ECO:0000256" key="4">
    <source>
        <dbReference type="ARBA" id="ARBA00022827"/>
    </source>
</evidence>
<protein>
    <recommendedName>
        <fullName evidence="8">Sulfhydryl oxidase</fullName>
        <ecNumber evidence="8">1.8.3.2</ecNumber>
    </recommendedName>
</protein>
<evidence type="ECO:0000256" key="1">
    <source>
        <dbReference type="ARBA" id="ARBA00001974"/>
    </source>
</evidence>
<dbReference type="Pfam" id="PF04777">
    <property type="entry name" value="Evr1_Alr"/>
    <property type="match status" value="1"/>
</dbReference>
<dbReference type="AlphaFoldDB" id="A0A7J6LRM7"/>
<dbReference type="InterPro" id="IPR002125">
    <property type="entry name" value="CMP_dCMP_dom"/>
</dbReference>
<reference evidence="11 12" key="1">
    <citation type="submission" date="2020-04" db="EMBL/GenBank/DDBJ databases">
        <title>Perkinsus olseni comparative genomics.</title>
        <authorList>
            <person name="Bogema D.R."/>
        </authorList>
    </citation>
    <scope>NUCLEOTIDE SEQUENCE [LARGE SCALE GENOMIC DNA]</scope>
    <source>
        <strain evidence="11">ATCC PRA-179</strain>
    </source>
</reference>
<comment type="similarity">
    <text evidence="7">Belongs to the cytidine and deoxycytidylate deaminase family. ADAT3 subfamily.</text>
</comment>
<comment type="catalytic activity">
    <reaction evidence="8">
        <text>2 R'C(R)SH + O2 = R'C(R)S-S(R)CR' + H2O2</text>
        <dbReference type="Rhea" id="RHEA:17357"/>
        <dbReference type="ChEBI" id="CHEBI:15379"/>
        <dbReference type="ChEBI" id="CHEBI:16240"/>
        <dbReference type="ChEBI" id="CHEBI:16520"/>
        <dbReference type="ChEBI" id="CHEBI:17412"/>
        <dbReference type="EC" id="1.8.3.2"/>
    </reaction>
</comment>
<dbReference type="PROSITE" id="PS51324">
    <property type="entry name" value="ERV_ALR"/>
    <property type="match status" value="1"/>
</dbReference>
<comment type="cofactor">
    <cofactor evidence="1 8">
        <name>FAD</name>
        <dbReference type="ChEBI" id="CHEBI:57692"/>
    </cofactor>
</comment>
<name>A0A7J6LRM7_PEROL</name>
<keyword evidence="2 8" id="KW-0285">Flavoprotein</keyword>
<dbReference type="EMBL" id="JABAHT010000187">
    <property type="protein sequence ID" value="KAF4661786.1"/>
    <property type="molecule type" value="Genomic_DNA"/>
</dbReference>
<dbReference type="OrthoDB" id="3180714at2759"/>
<keyword evidence="5 8" id="KW-0560">Oxidoreductase</keyword>
<dbReference type="GO" id="GO:0052717">
    <property type="term" value="F:tRNA-specific adenosine-34 deaminase activity"/>
    <property type="evidence" value="ECO:0007669"/>
    <property type="project" value="TreeGrafter"/>
</dbReference>
<dbReference type="PANTHER" id="PTHR11079:SF156">
    <property type="entry name" value="INACTIVE TRNA-SPECIFIC ADENOSINE DEAMINASE-LIKE PROTEIN 3-RELATED"/>
    <property type="match status" value="1"/>
</dbReference>
<dbReference type="InterPro" id="IPR036774">
    <property type="entry name" value="ERV/ALR_sulphydryl_oxid_sf"/>
</dbReference>
<keyword evidence="6" id="KW-1015">Disulfide bond</keyword>
<dbReference type="EC" id="1.8.3.2" evidence="8"/>
<dbReference type="CDD" id="cd01285">
    <property type="entry name" value="nucleoside_deaminase"/>
    <property type="match status" value="1"/>
</dbReference>
<proteinExistence type="inferred from homology"/>
<feature type="domain" description="ERV/ALR sulfhydryl oxidase" evidence="10">
    <location>
        <begin position="332"/>
        <end position="439"/>
    </location>
</feature>
<evidence type="ECO:0000256" key="2">
    <source>
        <dbReference type="ARBA" id="ARBA00022630"/>
    </source>
</evidence>
<dbReference type="GO" id="GO:0005634">
    <property type="term" value="C:nucleus"/>
    <property type="evidence" value="ECO:0007669"/>
    <property type="project" value="TreeGrafter"/>
</dbReference>
<keyword evidence="4 8" id="KW-0274">FAD</keyword>
<dbReference type="GO" id="GO:0016972">
    <property type="term" value="F:thiol oxidase activity"/>
    <property type="evidence" value="ECO:0007669"/>
    <property type="project" value="UniProtKB-EC"/>
</dbReference>
<evidence type="ECO:0000313" key="12">
    <source>
        <dbReference type="Proteomes" id="UP000570595"/>
    </source>
</evidence>
<dbReference type="PANTHER" id="PTHR11079">
    <property type="entry name" value="CYTOSINE DEAMINASE FAMILY MEMBER"/>
    <property type="match status" value="1"/>
</dbReference>
<comment type="caution">
    <text evidence="11">The sequence shown here is derived from an EMBL/GenBank/DDBJ whole genome shotgun (WGS) entry which is preliminary data.</text>
</comment>
<evidence type="ECO:0000256" key="9">
    <source>
        <dbReference type="SAM" id="MobiDB-lite"/>
    </source>
</evidence>
<evidence type="ECO:0000259" key="10">
    <source>
        <dbReference type="PROSITE" id="PS51324"/>
    </source>
</evidence>
<dbReference type="Pfam" id="PF00383">
    <property type="entry name" value="dCMP_cyt_deam_1"/>
    <property type="match status" value="1"/>
</dbReference>
<evidence type="ECO:0000256" key="7">
    <source>
        <dbReference type="ARBA" id="ARBA00038160"/>
    </source>
</evidence>
<dbReference type="InterPro" id="IPR016193">
    <property type="entry name" value="Cytidine_deaminase-like"/>
</dbReference>
<evidence type="ECO:0000256" key="6">
    <source>
        <dbReference type="ARBA" id="ARBA00023157"/>
    </source>
</evidence>
<dbReference type="GO" id="GO:0005737">
    <property type="term" value="C:cytoplasm"/>
    <property type="evidence" value="ECO:0007669"/>
    <property type="project" value="TreeGrafter"/>
</dbReference>
<evidence type="ECO:0000256" key="3">
    <source>
        <dbReference type="ARBA" id="ARBA00022694"/>
    </source>
</evidence>
<evidence type="ECO:0000256" key="5">
    <source>
        <dbReference type="ARBA" id="ARBA00023002"/>
    </source>
</evidence>
<accession>A0A7J6LRM7</accession>
<evidence type="ECO:0000313" key="11">
    <source>
        <dbReference type="EMBL" id="KAF4661786.1"/>
    </source>
</evidence>
<dbReference type="SUPFAM" id="SSF53927">
    <property type="entry name" value="Cytidine deaminase-like"/>
    <property type="match status" value="1"/>
</dbReference>
<gene>
    <name evidence="11" type="primary">ADAT3</name>
    <name evidence="11" type="ORF">FOZ61_002929</name>
</gene>
<keyword evidence="3" id="KW-0819">tRNA processing</keyword>